<dbReference type="NCBIfam" id="NF009929">
    <property type="entry name" value="PRK13390.1"/>
    <property type="match status" value="1"/>
</dbReference>
<organism evidence="3">
    <name type="scientific">Mycobacterium sp. (strain JLS)</name>
    <dbReference type="NCBI Taxonomy" id="164757"/>
    <lineage>
        <taxon>Bacteria</taxon>
        <taxon>Bacillati</taxon>
        <taxon>Actinomycetota</taxon>
        <taxon>Actinomycetes</taxon>
        <taxon>Mycobacteriales</taxon>
        <taxon>Mycobacteriaceae</taxon>
        <taxon>Mycobacterium</taxon>
    </lineage>
</organism>
<dbReference type="Gene3D" id="3.40.50.12780">
    <property type="entry name" value="N-terminal domain of ligase-like"/>
    <property type="match status" value="1"/>
</dbReference>
<sequence length="501" mass="54169">MYPGTHAQIAPDRPAVIVAETGEQVSYRQLDDDSAALARVLYDAGLRTGDVVALLSDNSPEALVVLWAALRSGLYITAINHHLTAPEADYIVGDSGARVLVASAALDGLAAKVGADLPLRLSFGGEIDGFGSFEAALAGAGPRLTEQPCGAVMLYSSGTTGFPKGIQPDLPGRDVDAPGDPIVAIARAFYDISESDIYYSSAPIYHAAPLRWCSMVHALGGTVVLAKRFDAQATLGHVERYRITVTQMVPTMFVRLLKLDADVRTRYDVSSLRAVIHAAAPCPVDVKHAMIDWLGPIVYEYYSSTEAHGMTFIDSPDWLAHPGSVGRSVLGDLHICDDEGNELPAGRIGTVYFERDHLPFRYLNDPEKTAAAQHPAHPFWTTVGDLGSVDEDGYLYLADRKSFMIISGGVNIYPQETENALTMHPAVHDVAVIGVPDPEMGEQVKAVIQLVEGIRGSDELARELIDYTRSRIAHYKAPRSVEFVDELPRTPTGKLVKGLLR</sequence>
<evidence type="ECO:0000259" key="1">
    <source>
        <dbReference type="Pfam" id="PF00501"/>
    </source>
</evidence>
<feature type="domain" description="AMP-dependent synthetase/ligase" evidence="1">
    <location>
        <begin position="6"/>
        <end position="357"/>
    </location>
</feature>
<accession>A0A5Q5CMN9</accession>
<feature type="domain" description="AMP-binding enzyme C-terminal" evidence="2">
    <location>
        <begin position="416"/>
        <end position="494"/>
    </location>
</feature>
<protein>
    <submittedName>
        <fullName evidence="3">AMP-dependent synthetase and ligase</fullName>
    </submittedName>
</protein>
<dbReference type="InterPro" id="IPR000873">
    <property type="entry name" value="AMP-dep_synth/lig_dom"/>
</dbReference>
<dbReference type="SUPFAM" id="SSF56801">
    <property type="entry name" value="Acetyl-CoA synthetase-like"/>
    <property type="match status" value="1"/>
</dbReference>
<keyword evidence="3" id="KW-0436">Ligase</keyword>
<dbReference type="PROSITE" id="PS00455">
    <property type="entry name" value="AMP_BINDING"/>
    <property type="match status" value="1"/>
</dbReference>
<dbReference type="InterPro" id="IPR042099">
    <property type="entry name" value="ANL_N_sf"/>
</dbReference>
<dbReference type="PANTHER" id="PTHR43767">
    <property type="entry name" value="LONG-CHAIN-FATTY-ACID--COA LIGASE"/>
    <property type="match status" value="1"/>
</dbReference>
<dbReference type="KEGG" id="mjl:Mjls_5032"/>
<dbReference type="AlphaFoldDB" id="A0A5Q5CMN9"/>
<dbReference type="PANTHER" id="PTHR43767:SF7">
    <property type="entry name" value="MEDIUM_LONG-CHAIN-FATTY-ACID--COA LIGASE FADD8"/>
    <property type="match status" value="1"/>
</dbReference>
<proteinExistence type="predicted"/>
<reference evidence="3" key="1">
    <citation type="submission" date="2007-02" db="EMBL/GenBank/DDBJ databases">
        <title>Complete sequence of Mycobacterium sp. JLS.</title>
        <authorList>
            <consortium name="US DOE Joint Genome Institute"/>
            <person name="Copeland A."/>
            <person name="Lucas S."/>
            <person name="Lapidus A."/>
            <person name="Barry K."/>
            <person name="Detter J.C."/>
            <person name="Glavina del Rio T."/>
            <person name="Hammon N."/>
            <person name="Israni S."/>
            <person name="Dalin E."/>
            <person name="Tice H."/>
            <person name="Pitluck S."/>
            <person name="Chain P."/>
            <person name="Malfatti S."/>
            <person name="Shin M."/>
            <person name="Vergez L."/>
            <person name="Schmutz J."/>
            <person name="Larimer F."/>
            <person name="Land M."/>
            <person name="Hauser L."/>
            <person name="Kyrpides N."/>
            <person name="Mikhailova N."/>
            <person name="Miller C.D."/>
            <person name="Anderson A.J."/>
            <person name="Sims R.C."/>
            <person name="Richardson P."/>
        </authorList>
    </citation>
    <scope>NUCLEOTIDE SEQUENCE [LARGE SCALE GENOMIC DNA]</scope>
    <source>
        <strain evidence="3">JLS</strain>
    </source>
</reference>
<dbReference type="Pfam" id="PF00501">
    <property type="entry name" value="AMP-binding"/>
    <property type="match status" value="1"/>
</dbReference>
<dbReference type="InterPro" id="IPR045851">
    <property type="entry name" value="AMP-bd_C_sf"/>
</dbReference>
<gene>
    <name evidence="3" type="ordered locus">Mjls_5032</name>
</gene>
<dbReference type="Pfam" id="PF13193">
    <property type="entry name" value="AMP-binding_C"/>
    <property type="match status" value="1"/>
</dbReference>
<dbReference type="InterPro" id="IPR050237">
    <property type="entry name" value="ATP-dep_AMP-bd_enzyme"/>
</dbReference>
<dbReference type="InterPro" id="IPR020845">
    <property type="entry name" value="AMP-binding_CS"/>
</dbReference>
<dbReference type="Gene3D" id="3.30.300.30">
    <property type="match status" value="1"/>
</dbReference>
<evidence type="ECO:0000313" key="3">
    <source>
        <dbReference type="EMBL" id="ABO00797.1"/>
    </source>
</evidence>
<name>A0A5Q5CMN9_MYCSJ</name>
<dbReference type="EMBL" id="CP000580">
    <property type="protein sequence ID" value="ABO00797.1"/>
    <property type="molecule type" value="Genomic_DNA"/>
</dbReference>
<dbReference type="InterPro" id="IPR025110">
    <property type="entry name" value="AMP-bd_C"/>
</dbReference>
<evidence type="ECO:0000259" key="2">
    <source>
        <dbReference type="Pfam" id="PF13193"/>
    </source>
</evidence>
<dbReference type="GO" id="GO:0016877">
    <property type="term" value="F:ligase activity, forming carbon-sulfur bonds"/>
    <property type="evidence" value="ECO:0007669"/>
    <property type="project" value="UniProtKB-ARBA"/>
</dbReference>